<proteinExistence type="predicted"/>
<keyword evidence="2" id="KW-1185">Reference proteome</keyword>
<evidence type="ECO:0000313" key="2">
    <source>
        <dbReference type="Proteomes" id="UP001482620"/>
    </source>
</evidence>
<sequence>MFAPQHVHVETGTSFNTASLQGATSLNRNQERTAEQKLDGPSNMASCAHSNDNVLRTKAQRNCAQAAAVCGSSLVTVVRVVECFSSEEGIENRPMYGEKLQTLIPHVLRKAILGHSEVSHASTTILDF</sequence>
<evidence type="ECO:0000313" key="1">
    <source>
        <dbReference type="EMBL" id="MEQ2220111.1"/>
    </source>
</evidence>
<dbReference type="Proteomes" id="UP001482620">
    <property type="component" value="Unassembled WGS sequence"/>
</dbReference>
<dbReference type="EMBL" id="JAHRIQ010000089">
    <property type="protein sequence ID" value="MEQ2220111.1"/>
    <property type="molecule type" value="Genomic_DNA"/>
</dbReference>
<gene>
    <name evidence="1" type="ORF">ILYODFUR_001953</name>
</gene>
<protein>
    <submittedName>
        <fullName evidence="1">Uncharacterized protein</fullName>
    </submittedName>
</protein>
<name>A0ABV0SI48_9TELE</name>
<comment type="caution">
    <text evidence="1">The sequence shown here is derived from an EMBL/GenBank/DDBJ whole genome shotgun (WGS) entry which is preliminary data.</text>
</comment>
<reference evidence="1 2" key="1">
    <citation type="submission" date="2021-06" db="EMBL/GenBank/DDBJ databases">
        <authorList>
            <person name="Palmer J.M."/>
        </authorList>
    </citation>
    <scope>NUCLEOTIDE SEQUENCE [LARGE SCALE GENOMIC DNA]</scope>
    <source>
        <strain evidence="2">if_2019</strain>
        <tissue evidence="1">Muscle</tissue>
    </source>
</reference>
<accession>A0ABV0SI48</accession>
<organism evidence="1 2">
    <name type="scientific">Ilyodon furcidens</name>
    <name type="common">goldbreast splitfin</name>
    <dbReference type="NCBI Taxonomy" id="33524"/>
    <lineage>
        <taxon>Eukaryota</taxon>
        <taxon>Metazoa</taxon>
        <taxon>Chordata</taxon>
        <taxon>Craniata</taxon>
        <taxon>Vertebrata</taxon>
        <taxon>Euteleostomi</taxon>
        <taxon>Actinopterygii</taxon>
        <taxon>Neopterygii</taxon>
        <taxon>Teleostei</taxon>
        <taxon>Neoteleostei</taxon>
        <taxon>Acanthomorphata</taxon>
        <taxon>Ovalentaria</taxon>
        <taxon>Atherinomorphae</taxon>
        <taxon>Cyprinodontiformes</taxon>
        <taxon>Goodeidae</taxon>
        <taxon>Ilyodon</taxon>
    </lineage>
</organism>